<dbReference type="SUPFAM" id="SSF46934">
    <property type="entry name" value="UBA-like"/>
    <property type="match status" value="1"/>
</dbReference>
<name>A0AAX6FYE0_IRIPA</name>
<evidence type="ECO:0000256" key="4">
    <source>
        <dbReference type="PROSITE-ProRule" id="PRU00228"/>
    </source>
</evidence>
<feature type="region of interest" description="Disordered" evidence="5">
    <location>
        <begin position="193"/>
        <end position="269"/>
    </location>
</feature>
<sequence>MARPITSSPLPAMDPPFDRRDLVIKVKHGDTLRRIGAYVNGQFMDQNMSILRAKIISLFKFNPDADFILTYTDEDGDIVTLDDDDELRDAVIGQHLNPLRINVQLRTNTAASTDARSEAASPTAAKPPKAPLNIQSNIQSGVNEALKSVPEPFRSAITDLSGDVLKVATSTPAFVKLVESFSKLGLSNVSQPFQGTTGESSGGSSGVSAHPVDLNVGDEPQGSSVPTQETGTTVSVGTARENHESGNTVQDSGPASSASVDSNQDITKNKNVPLYPFDDLLVSIWNADGPLMKEGGNAPRDGKSVATSTFGAPIQLIPIHDTTGPPTSQIGGSSHADGRLIYEKEGGNAPRDGKSIATSTFGAPIQLIPIHDRYADMISGSSAEQLPGKTTGPPTSQIGGSSHSDAPMNSLRFGSVPPSTYVHPPTYVPQIPPANLSYPPLYQRSHSNHENAERTFHKGIQCDACGMHPIIGPRFKSKVKDDYDLCNFCFSQMGDEADYMRIDRPVHRTPRLSKEFHSLNSKYRFHSSNVSHGYGSRSRVKLESRFIQDVTVLDGTMMAPSTHFTKIWRMRNNGTVAWPFGTQLVWVGGDQFGEVGSTELEIPADGFPVEGELDIAVDFMAPSRPGRYVSYWRMSSPSGQKFGQRVWVLIQVEYSRPNTPGSSAHPVLNLNLPPESDDRSGLGIIDMNVQPSDGGFPEANITCPTEGVVKPVSVEQAAELVGGLLDSSNHGINQSSPAAVAPLTTSYPLIDFPSASSPLVAPPFVPSADHENQVEQTLLKELEEMGFKQIDLNKEILRLNEYDLEQCVDDLCGFAEWDPLLAELQEMGFYDKELNKKLLIKNGGSIKRTVLDLVAGEK</sequence>
<dbReference type="Pfam" id="PF00564">
    <property type="entry name" value="PB1"/>
    <property type="match status" value="1"/>
</dbReference>
<dbReference type="Gene3D" id="3.10.20.90">
    <property type="entry name" value="Phosphatidylinositol 3-kinase Catalytic Subunit, Chain A, domain 1"/>
    <property type="match status" value="1"/>
</dbReference>
<evidence type="ECO:0000256" key="5">
    <source>
        <dbReference type="SAM" id="MobiDB-lite"/>
    </source>
</evidence>
<evidence type="ECO:0000313" key="8">
    <source>
        <dbReference type="EMBL" id="KAJ6821292.1"/>
    </source>
</evidence>
<dbReference type="InterPro" id="IPR013783">
    <property type="entry name" value="Ig-like_fold"/>
</dbReference>
<evidence type="ECO:0000259" key="7">
    <source>
        <dbReference type="PROSITE" id="PS51745"/>
    </source>
</evidence>
<feature type="domain" description="PB1" evidence="7">
    <location>
        <begin position="21"/>
        <end position="106"/>
    </location>
</feature>
<feature type="compositionally biased region" description="Polar residues" evidence="5">
    <location>
        <begin position="245"/>
        <end position="269"/>
    </location>
</feature>
<dbReference type="Pfam" id="PF24932">
    <property type="entry name" value="UBA_NBR1_C"/>
    <property type="match status" value="2"/>
</dbReference>
<dbReference type="PANTHER" id="PTHR20930">
    <property type="entry name" value="OVARIAN CARCINOMA ANTIGEN CA125-RELATED"/>
    <property type="match status" value="1"/>
</dbReference>
<dbReference type="PROSITE" id="PS50135">
    <property type="entry name" value="ZF_ZZ_2"/>
    <property type="match status" value="1"/>
</dbReference>
<feature type="domain" description="ZZ-type" evidence="6">
    <location>
        <begin position="457"/>
        <end position="507"/>
    </location>
</feature>
<feature type="region of interest" description="Disordered" evidence="5">
    <location>
        <begin position="382"/>
        <end position="408"/>
    </location>
</feature>
<proteinExistence type="predicted"/>
<dbReference type="InterPro" id="IPR043145">
    <property type="entry name" value="Znf_ZZ_sf"/>
</dbReference>
<dbReference type="PROSITE" id="PS51745">
    <property type="entry name" value="PB1"/>
    <property type="match status" value="1"/>
</dbReference>
<reference evidence="8" key="2">
    <citation type="submission" date="2023-04" db="EMBL/GenBank/DDBJ databases">
        <authorList>
            <person name="Bruccoleri R.E."/>
            <person name="Oakeley E.J."/>
            <person name="Faust A.-M."/>
            <person name="Dessus-Babus S."/>
            <person name="Altorfer M."/>
            <person name="Burckhardt D."/>
            <person name="Oertli M."/>
            <person name="Naumann U."/>
            <person name="Petersen F."/>
            <person name="Wong J."/>
        </authorList>
    </citation>
    <scope>NUCLEOTIDE SEQUENCE</scope>
    <source>
        <strain evidence="8">GSM-AAB239-AS_SAM_17_03QT</strain>
        <tissue evidence="8">Leaf</tissue>
    </source>
</reference>
<dbReference type="InterPro" id="IPR000433">
    <property type="entry name" value="Znf_ZZ"/>
</dbReference>
<dbReference type="InterPro" id="IPR032350">
    <property type="entry name" value="Nbr1_FW"/>
</dbReference>
<evidence type="ECO:0000259" key="6">
    <source>
        <dbReference type="PROSITE" id="PS50135"/>
    </source>
</evidence>
<dbReference type="CDD" id="cd14947">
    <property type="entry name" value="NBR1_like"/>
    <property type="match status" value="1"/>
</dbReference>
<dbReference type="Pfam" id="PF00569">
    <property type="entry name" value="ZZ"/>
    <property type="match status" value="1"/>
</dbReference>
<feature type="compositionally biased region" description="Polar residues" evidence="5">
    <location>
        <begin position="221"/>
        <end position="236"/>
    </location>
</feature>
<comment type="caution">
    <text evidence="8">The sequence shown here is derived from an EMBL/GenBank/DDBJ whole genome shotgun (WGS) entry which is preliminary data.</text>
</comment>
<evidence type="ECO:0000256" key="3">
    <source>
        <dbReference type="ARBA" id="ARBA00022833"/>
    </source>
</evidence>
<feature type="compositionally biased region" description="Polar residues" evidence="5">
    <location>
        <begin position="392"/>
        <end position="404"/>
    </location>
</feature>
<dbReference type="Gene3D" id="1.10.8.10">
    <property type="entry name" value="DNA helicase RuvA subunit, C-terminal domain"/>
    <property type="match status" value="2"/>
</dbReference>
<dbReference type="InterPro" id="IPR000270">
    <property type="entry name" value="PB1_dom"/>
</dbReference>
<dbReference type="Proteomes" id="UP001140949">
    <property type="component" value="Unassembled WGS sequence"/>
</dbReference>
<dbReference type="SMART" id="SM00291">
    <property type="entry name" value="ZnF_ZZ"/>
    <property type="match status" value="1"/>
</dbReference>
<dbReference type="Gene3D" id="3.30.60.90">
    <property type="match status" value="1"/>
</dbReference>
<dbReference type="SUPFAM" id="SSF57850">
    <property type="entry name" value="RING/U-box"/>
    <property type="match status" value="1"/>
</dbReference>
<dbReference type="AlphaFoldDB" id="A0AAX6FYE0"/>
<gene>
    <name evidence="8" type="ORF">M6B38_392615</name>
</gene>
<dbReference type="CDD" id="cd06398">
    <property type="entry name" value="PB1_Joka2"/>
    <property type="match status" value="1"/>
</dbReference>
<dbReference type="Gene3D" id="2.60.40.10">
    <property type="entry name" value="Immunoglobulins"/>
    <property type="match status" value="1"/>
</dbReference>
<dbReference type="PANTHER" id="PTHR20930:SF0">
    <property type="entry name" value="PROTEIN ILRUN"/>
    <property type="match status" value="1"/>
</dbReference>
<keyword evidence="3" id="KW-0862">Zinc</keyword>
<reference evidence="8" key="1">
    <citation type="journal article" date="2023" name="GigaByte">
        <title>Genome assembly of the bearded iris, Iris pallida Lam.</title>
        <authorList>
            <person name="Bruccoleri R.E."/>
            <person name="Oakeley E.J."/>
            <person name="Faust A.M.E."/>
            <person name="Altorfer M."/>
            <person name="Dessus-Babus S."/>
            <person name="Burckhardt D."/>
            <person name="Oertli M."/>
            <person name="Naumann U."/>
            <person name="Petersen F."/>
            <person name="Wong J."/>
        </authorList>
    </citation>
    <scope>NUCLEOTIDE SEQUENCE</scope>
    <source>
        <strain evidence="8">GSM-AAB239-AS_SAM_17_03QT</strain>
    </source>
</reference>
<dbReference type="SUPFAM" id="SSF54277">
    <property type="entry name" value="CAD &amp; PB1 domains"/>
    <property type="match status" value="1"/>
</dbReference>
<dbReference type="InterPro" id="IPR056893">
    <property type="entry name" value="UBA_Nbr1_C"/>
</dbReference>
<dbReference type="InterPro" id="IPR009060">
    <property type="entry name" value="UBA-like_sf"/>
</dbReference>
<dbReference type="EMBL" id="JANAVB010024999">
    <property type="protein sequence ID" value="KAJ6821292.1"/>
    <property type="molecule type" value="Genomic_DNA"/>
</dbReference>
<accession>A0AAX6FYE0</accession>
<dbReference type="InterPro" id="IPR053793">
    <property type="entry name" value="PB1-like"/>
</dbReference>
<keyword evidence="1" id="KW-0479">Metal-binding</keyword>
<dbReference type="SMART" id="SM00666">
    <property type="entry name" value="PB1"/>
    <property type="match status" value="1"/>
</dbReference>
<feature type="region of interest" description="Disordered" evidence="5">
    <location>
        <begin position="110"/>
        <end position="133"/>
    </location>
</feature>
<dbReference type="CDD" id="cd14319">
    <property type="entry name" value="UBA_NBR1"/>
    <property type="match status" value="2"/>
</dbReference>
<dbReference type="GO" id="GO:0008270">
    <property type="term" value="F:zinc ion binding"/>
    <property type="evidence" value="ECO:0007669"/>
    <property type="project" value="UniProtKB-KW"/>
</dbReference>
<organism evidence="8 9">
    <name type="scientific">Iris pallida</name>
    <name type="common">Sweet iris</name>
    <dbReference type="NCBI Taxonomy" id="29817"/>
    <lineage>
        <taxon>Eukaryota</taxon>
        <taxon>Viridiplantae</taxon>
        <taxon>Streptophyta</taxon>
        <taxon>Embryophyta</taxon>
        <taxon>Tracheophyta</taxon>
        <taxon>Spermatophyta</taxon>
        <taxon>Magnoliopsida</taxon>
        <taxon>Liliopsida</taxon>
        <taxon>Asparagales</taxon>
        <taxon>Iridaceae</taxon>
        <taxon>Iridoideae</taxon>
        <taxon>Irideae</taxon>
        <taxon>Iris</taxon>
    </lineage>
</organism>
<dbReference type="Pfam" id="PF16158">
    <property type="entry name" value="N_BRCA1_IG"/>
    <property type="match status" value="1"/>
</dbReference>
<evidence type="ECO:0000256" key="1">
    <source>
        <dbReference type="ARBA" id="ARBA00022723"/>
    </source>
</evidence>
<keyword evidence="9" id="KW-1185">Reference proteome</keyword>
<protein>
    <submittedName>
        <fullName evidence="8">Protein NBR1-like protein</fullName>
    </submittedName>
</protein>
<keyword evidence="2 4" id="KW-0863">Zinc-finger</keyword>
<evidence type="ECO:0000313" key="9">
    <source>
        <dbReference type="Proteomes" id="UP001140949"/>
    </source>
</evidence>
<evidence type="ECO:0000256" key="2">
    <source>
        <dbReference type="ARBA" id="ARBA00022771"/>
    </source>
</evidence>